<dbReference type="SUPFAM" id="SSF47336">
    <property type="entry name" value="ACP-like"/>
    <property type="match status" value="1"/>
</dbReference>
<proteinExistence type="predicted"/>
<evidence type="ECO:0000259" key="1">
    <source>
        <dbReference type="PROSITE" id="PS50075"/>
    </source>
</evidence>
<name>A0ABV5CRF9_9ACTN</name>
<keyword evidence="3" id="KW-1185">Reference proteome</keyword>
<dbReference type="Proteomes" id="UP001582793">
    <property type="component" value="Unassembled WGS sequence"/>
</dbReference>
<sequence>MPEPATTESLTDIVAAVLGVDPTDVHDRSGPATLSGWTSLKHVELVVRLEQSYQVRFSHQEIVAFTTVEAVREALRLKGVAV</sequence>
<protein>
    <submittedName>
        <fullName evidence="2">Acyl carrier protein</fullName>
    </submittedName>
</protein>
<organism evidence="2 3">
    <name type="scientific">Polymorphospora lycopeni</name>
    <dbReference type="NCBI Taxonomy" id="3140240"/>
    <lineage>
        <taxon>Bacteria</taxon>
        <taxon>Bacillati</taxon>
        <taxon>Actinomycetota</taxon>
        <taxon>Actinomycetes</taxon>
        <taxon>Micromonosporales</taxon>
        <taxon>Micromonosporaceae</taxon>
        <taxon>Polymorphospora</taxon>
    </lineage>
</organism>
<dbReference type="PROSITE" id="PS50075">
    <property type="entry name" value="CARRIER"/>
    <property type="match status" value="1"/>
</dbReference>
<evidence type="ECO:0000313" key="3">
    <source>
        <dbReference type="Proteomes" id="UP001582793"/>
    </source>
</evidence>
<feature type="domain" description="Carrier" evidence="1">
    <location>
        <begin position="4"/>
        <end position="79"/>
    </location>
</feature>
<comment type="caution">
    <text evidence="2">The sequence shown here is derived from an EMBL/GenBank/DDBJ whole genome shotgun (WGS) entry which is preliminary data.</text>
</comment>
<evidence type="ECO:0000313" key="2">
    <source>
        <dbReference type="EMBL" id="MFB6394582.1"/>
    </source>
</evidence>
<dbReference type="InterPro" id="IPR009081">
    <property type="entry name" value="PP-bd_ACP"/>
</dbReference>
<reference evidence="2 3" key="1">
    <citation type="submission" date="2024-04" db="EMBL/GenBank/DDBJ databases">
        <title>Polymorphospora sp. isolated from Baiyangdian Lake in Xiong'an New Area.</title>
        <authorList>
            <person name="Zhang X."/>
            <person name="Liu J."/>
        </authorList>
    </citation>
    <scope>NUCLEOTIDE SEQUENCE [LARGE SCALE GENOMIC DNA]</scope>
    <source>
        <strain evidence="2 3">2-325</strain>
    </source>
</reference>
<dbReference type="InterPro" id="IPR036736">
    <property type="entry name" value="ACP-like_sf"/>
</dbReference>
<gene>
    <name evidence="2" type="ORF">AAFH96_15910</name>
</gene>
<dbReference type="RefSeq" id="WP_364220355.1">
    <property type="nucleotide sequence ID" value="NZ_JBCGDC010000040.1"/>
</dbReference>
<dbReference type="Pfam" id="PF00550">
    <property type="entry name" value="PP-binding"/>
    <property type="match status" value="1"/>
</dbReference>
<dbReference type="Gene3D" id="1.10.1200.10">
    <property type="entry name" value="ACP-like"/>
    <property type="match status" value="1"/>
</dbReference>
<accession>A0ABV5CRF9</accession>
<dbReference type="EMBL" id="JBCGDC010000040">
    <property type="protein sequence ID" value="MFB6394582.1"/>
    <property type="molecule type" value="Genomic_DNA"/>
</dbReference>